<dbReference type="GeneID" id="108560260"/>
<dbReference type="PANTHER" id="PTHR10877">
    <property type="entry name" value="POLYCYSTIN FAMILY MEMBER"/>
    <property type="match status" value="1"/>
</dbReference>
<feature type="transmembrane region" description="Helical" evidence="9">
    <location>
        <begin position="683"/>
        <end position="702"/>
    </location>
</feature>
<dbReference type="SMART" id="SM00308">
    <property type="entry name" value="LH2"/>
    <property type="match status" value="1"/>
</dbReference>
<dbReference type="Pfam" id="PF01477">
    <property type="entry name" value="PLAT"/>
    <property type="match status" value="1"/>
</dbReference>
<proteinExistence type="inferred from homology"/>
<evidence type="ECO:0000256" key="2">
    <source>
        <dbReference type="ARBA" id="ARBA00007200"/>
    </source>
</evidence>
<evidence type="ECO:0000256" key="6">
    <source>
        <dbReference type="ARBA" id="ARBA00023136"/>
    </source>
</evidence>
<dbReference type="Proteomes" id="UP000695000">
    <property type="component" value="Unplaced"/>
</dbReference>
<feature type="domain" description="PLAT" evidence="10">
    <location>
        <begin position="24"/>
        <end position="143"/>
    </location>
</feature>
<evidence type="ECO:0000313" key="11">
    <source>
        <dbReference type="Proteomes" id="UP000695000"/>
    </source>
</evidence>
<feature type="transmembrane region" description="Helical" evidence="9">
    <location>
        <begin position="837"/>
        <end position="862"/>
    </location>
</feature>
<dbReference type="PRINTS" id="PR01433">
    <property type="entry name" value="POLYCYSTIN2"/>
</dbReference>
<keyword evidence="11" id="KW-1185">Reference proteome</keyword>
<keyword evidence="5 9" id="KW-1133">Transmembrane helix</keyword>
<feature type="transmembrane region" description="Helical" evidence="9">
    <location>
        <begin position="269"/>
        <end position="297"/>
    </location>
</feature>
<dbReference type="InterPro" id="IPR013122">
    <property type="entry name" value="PKD1_2_channel"/>
</dbReference>
<keyword evidence="7" id="KW-0325">Glycoprotein</keyword>
<feature type="transmembrane region" description="Helical" evidence="9">
    <location>
        <begin position="226"/>
        <end position="248"/>
    </location>
</feature>
<dbReference type="InterPro" id="IPR003915">
    <property type="entry name" value="PKD_2"/>
</dbReference>
<keyword evidence="6 9" id="KW-0472">Membrane</keyword>
<dbReference type="InterPro" id="IPR001024">
    <property type="entry name" value="PLAT/LH2_dom"/>
</dbReference>
<accession>A0ABM1MF61</accession>
<feature type="transmembrane region" description="Helical" evidence="9">
    <location>
        <begin position="772"/>
        <end position="794"/>
    </location>
</feature>
<feature type="transmembrane region" description="Helical" evidence="9">
    <location>
        <begin position="400"/>
        <end position="422"/>
    </location>
</feature>
<organism evidence="11 12">
    <name type="scientific">Nicrophorus vespilloides</name>
    <name type="common">Boreal carrion beetle</name>
    <dbReference type="NCBI Taxonomy" id="110193"/>
    <lineage>
        <taxon>Eukaryota</taxon>
        <taxon>Metazoa</taxon>
        <taxon>Ecdysozoa</taxon>
        <taxon>Arthropoda</taxon>
        <taxon>Hexapoda</taxon>
        <taxon>Insecta</taxon>
        <taxon>Pterygota</taxon>
        <taxon>Neoptera</taxon>
        <taxon>Endopterygota</taxon>
        <taxon>Coleoptera</taxon>
        <taxon>Polyphaga</taxon>
        <taxon>Staphyliniformia</taxon>
        <taxon>Silphidae</taxon>
        <taxon>Nicrophorinae</taxon>
        <taxon>Nicrophorus</taxon>
    </lineage>
</organism>
<feature type="transmembrane region" description="Helical" evidence="9">
    <location>
        <begin position="303"/>
        <end position="327"/>
    </location>
</feature>
<evidence type="ECO:0000256" key="5">
    <source>
        <dbReference type="ARBA" id="ARBA00022989"/>
    </source>
</evidence>
<name>A0ABM1MF61_NICVS</name>
<comment type="caution">
    <text evidence="8">Lacks conserved residue(s) required for the propagation of feature annotation.</text>
</comment>
<dbReference type="PANTHER" id="PTHR10877:SF183">
    <property type="entry name" value="AT14535P-RELATED"/>
    <property type="match status" value="1"/>
</dbReference>
<dbReference type="InterPro" id="IPR036392">
    <property type="entry name" value="PLAT/LH2_dom_sf"/>
</dbReference>
<feature type="transmembrane region" description="Helical" evidence="9">
    <location>
        <begin position="722"/>
        <end position="751"/>
    </location>
</feature>
<evidence type="ECO:0000256" key="4">
    <source>
        <dbReference type="ARBA" id="ARBA00022729"/>
    </source>
</evidence>
<evidence type="ECO:0000256" key="3">
    <source>
        <dbReference type="ARBA" id="ARBA00022692"/>
    </source>
</evidence>
<comment type="subcellular location">
    <subcellularLocation>
        <location evidence="1">Membrane</location>
        <topology evidence="1">Multi-pass membrane protein</topology>
    </subcellularLocation>
</comment>
<reference evidence="12" key="1">
    <citation type="submission" date="2025-08" db="UniProtKB">
        <authorList>
            <consortium name="RefSeq"/>
        </authorList>
    </citation>
    <scope>IDENTIFICATION</scope>
    <source>
        <tissue evidence="12">Whole Larva</tissue>
    </source>
</reference>
<dbReference type="InterPro" id="IPR046791">
    <property type="entry name" value="Polycystin_dom"/>
</dbReference>
<dbReference type="Pfam" id="PF08016">
    <property type="entry name" value="PKD_channel"/>
    <property type="match status" value="1"/>
</dbReference>
<keyword evidence="3 9" id="KW-0812">Transmembrane</keyword>
<dbReference type="SUPFAM" id="SSF49723">
    <property type="entry name" value="Lipase/lipooxygenase domain (PLAT/LH2 domain)"/>
    <property type="match status" value="1"/>
</dbReference>
<evidence type="ECO:0000259" key="10">
    <source>
        <dbReference type="PROSITE" id="PS50095"/>
    </source>
</evidence>
<evidence type="ECO:0000256" key="8">
    <source>
        <dbReference type="PROSITE-ProRule" id="PRU00152"/>
    </source>
</evidence>
<dbReference type="InterPro" id="IPR051223">
    <property type="entry name" value="Polycystin"/>
</dbReference>
<evidence type="ECO:0000256" key="9">
    <source>
        <dbReference type="SAM" id="Phobius"/>
    </source>
</evidence>
<comment type="similarity">
    <text evidence="2">Belongs to the polycystin family.</text>
</comment>
<dbReference type="RefSeq" id="XP_017773211.1">
    <property type="nucleotide sequence ID" value="XM_017917722.1"/>
</dbReference>
<protein>
    <submittedName>
        <fullName evidence="12">Location of vulva defective 1-like</fullName>
    </submittedName>
</protein>
<gene>
    <name evidence="12" type="primary">LOC108560260</name>
</gene>
<dbReference type="Pfam" id="PF20519">
    <property type="entry name" value="Polycystin_dom"/>
    <property type="match status" value="1"/>
</dbReference>
<feature type="transmembrane region" description="Helical" evidence="9">
    <location>
        <begin position="643"/>
        <end position="671"/>
    </location>
</feature>
<dbReference type="Gene3D" id="2.60.60.20">
    <property type="entry name" value="PLAT/LH2 domain"/>
    <property type="match status" value="1"/>
</dbReference>
<dbReference type="PROSITE" id="PS50095">
    <property type="entry name" value="PLAT"/>
    <property type="match status" value="1"/>
</dbReference>
<evidence type="ECO:0000256" key="7">
    <source>
        <dbReference type="ARBA" id="ARBA00023180"/>
    </source>
</evidence>
<evidence type="ECO:0000256" key="1">
    <source>
        <dbReference type="ARBA" id="ARBA00004141"/>
    </source>
</evidence>
<evidence type="ECO:0000313" key="12">
    <source>
        <dbReference type="RefSeq" id="XP_017773211.1"/>
    </source>
</evidence>
<sequence>MRSKSSVHKDKIIFLSDNLKNDRYGYLLVVKTGNISSAGTTSNVMIQLFAENCATLAHVLNYPDPNKMLLQRGGEDWLVLTCEKHLGEIKYMQIWFDGVGIRPTWYCEEIFVIDLQTHKEWNFQVDKWFSLRDERSIEYTVPAKVKEIRNTISNLHKRVRFYVDGEHTWNIFAKSHDHFLSYPQRLTVLLSMIMTTYTFGMFLLSPPTLSTSDSFGHGEFNFDFDLILIPTSISLITCTINLPMVYFFRNSYNRVDMYSFFNVDKRYPVIITKLVWCILITWIALCMTYLLVFGYFITKNTAFYWIFSTYSSIVMSIFIFENIYLIVYNILMHRFSKVTKTYYDFNGILREIEMQRKTLFKLFGETLLRPYFQAHYRRWELDLWKKMALLENSRWEVTRLFHDFCIFLIYLLILYVVSFTGYSDLDYLSSKSMYNMMQGSLVEITEDSHFDGNEYYDFSLKRIKAIQDIYDYLNKTLVQNIHPVHWYGKFFLKDGGQMIDFNTKILGVVKLRQQRRKQVCERYSPLDLLPILCSNDNPTFRLWKYDDGANNTISLGKLGLYDGTGYVQNLGRTIYNTYYLIAHLKRANWIDINTKVLIIDFWTYNVNYNIFNMVQVLIERDLSGRIVASEEVYTVRLLYATKFIQIIVTICCLLFIITIIIMIGRSIVLFVKEKKRFFKDFWHIFDIILFILGVIMILLFFYRHKIIKRLMNELSTSNNNHFVNYFPLVMVGRANVFITATLLALATIRLWKFLRFAKVFQIMERTIRRMALDIFIILIYHCFIYIMFALYLHVMFGDSYELFKTVPQTITTLFLISLNFFDHFDHEGLSTYGSTIYLVYSIFMITSVFFTTIYCTIIIIGFEESKIYFSNRSLQYTILDHIKDESVYYREVCKRQNINLRLRAGNDNDDNNSDEFEEEKVTPKEYCKRYADCFTMTNDKMLVMRLVAISIIKLDKDFKMLSNKAMRKEIVEDKMKLMARITLAMMKPKSEKLRANHVFFSGKDPIDNSTRFVSDDVIMQIEYVVKSILEPTEMPTEDHTDVVIHSNENEDRLTKIRDRLNMIHETIGNIRIVSK</sequence>
<feature type="transmembrane region" description="Helical" evidence="9">
    <location>
        <begin position="186"/>
        <end position="206"/>
    </location>
</feature>
<keyword evidence="4" id="KW-0732">Signal</keyword>